<proteinExistence type="predicted"/>
<organism evidence="2">
    <name type="scientific">viral metagenome</name>
    <dbReference type="NCBI Taxonomy" id="1070528"/>
    <lineage>
        <taxon>unclassified sequences</taxon>
        <taxon>metagenomes</taxon>
        <taxon>organismal metagenomes</taxon>
    </lineage>
</organism>
<reference evidence="2" key="1">
    <citation type="submission" date="2020-03" db="EMBL/GenBank/DDBJ databases">
        <title>The deep terrestrial virosphere.</title>
        <authorList>
            <person name="Holmfeldt K."/>
            <person name="Nilsson E."/>
            <person name="Simone D."/>
            <person name="Lopez-Fernandez M."/>
            <person name="Wu X."/>
            <person name="de Brujin I."/>
            <person name="Lundin D."/>
            <person name="Andersson A."/>
            <person name="Bertilsson S."/>
            <person name="Dopson M."/>
        </authorList>
    </citation>
    <scope>NUCLEOTIDE SEQUENCE</scope>
    <source>
        <strain evidence="2">MM415A00945</strain>
        <strain evidence="3">MM415B02980</strain>
    </source>
</reference>
<dbReference type="AlphaFoldDB" id="A0A6M3KBP8"/>
<gene>
    <name evidence="2" type="ORF">MM415A00945_0016</name>
    <name evidence="3" type="ORF">MM415B02980_0002</name>
</gene>
<feature type="region of interest" description="Disordered" evidence="1">
    <location>
        <begin position="551"/>
        <end position="582"/>
    </location>
</feature>
<protein>
    <submittedName>
        <fullName evidence="2">Putative head to tail joining protein</fullName>
    </submittedName>
</protein>
<sequence length="582" mass="65671">MAEEPIQRQVESAKQSRSISTAEHEFTNKLLNLRSEALMVREERSRDWSEYINLARNRNHWSKRLPKYKVDAIVNFIVPTIERKTALLTDTKPTIDVKAKRSSGLDSTAIVLKNVIDGILLECNFDQKLAELVTISQIVGCSPINTMWDSSLDFGRGDINIVPADPRMVLIDPFIGRSYRVDRGEFCIIDEVISLDKARDIYPNRADEIQPSAEHSVFSQTGDGMKQSLWSKVYKPFRHAAKPSVIPRTLRSEYWIKDRFKKDGKYYFNGAVRRVTVCGGTIVKDGGNPYLDGKFPIDMLDWHFDMDSPYGWGDVELLKSPQKLTNKLLGVVLENAILMSNAIWVGDKDALSKSDWAKLTNEPGSHVRKRTGKELRREAPPAMPEYIIHLARYLQSAIGEISGMVPTMLGMKSGQVSSGVGVEQLQMAAQALVRLKARAIEGLIQRVGQKLIARIFQYYTSDRLIMKLGKQDELEQYQMVRSELFGNKGEVPDAFKDYVFHVVPGSGLAMSKVQKSIVATQLFQLGIIGELELLETMEYPNAPEVAQKARERRELMQQQQQQGGQAGQRSGMNRQIGMSGRI</sequence>
<dbReference type="InterPro" id="IPR032427">
    <property type="entry name" value="P22_portal"/>
</dbReference>
<accession>A0A6M3KBP8</accession>
<feature type="compositionally biased region" description="Polar residues" evidence="1">
    <location>
        <begin position="9"/>
        <end position="21"/>
    </location>
</feature>
<evidence type="ECO:0000256" key="1">
    <source>
        <dbReference type="SAM" id="MobiDB-lite"/>
    </source>
</evidence>
<evidence type="ECO:0000313" key="3">
    <source>
        <dbReference type="EMBL" id="QJA87501.1"/>
    </source>
</evidence>
<dbReference type="Pfam" id="PF16510">
    <property type="entry name" value="P22_portal"/>
    <property type="match status" value="1"/>
</dbReference>
<dbReference type="EMBL" id="MT142366">
    <property type="protein sequence ID" value="QJA79091.1"/>
    <property type="molecule type" value="Genomic_DNA"/>
</dbReference>
<name>A0A6M3KBP8_9ZZZZ</name>
<evidence type="ECO:0000313" key="2">
    <source>
        <dbReference type="EMBL" id="QJA79091.1"/>
    </source>
</evidence>
<feature type="region of interest" description="Disordered" evidence="1">
    <location>
        <begin position="1"/>
        <end position="21"/>
    </location>
</feature>
<dbReference type="EMBL" id="MT142711">
    <property type="protein sequence ID" value="QJA87501.1"/>
    <property type="molecule type" value="Genomic_DNA"/>
</dbReference>